<keyword evidence="2" id="KW-1185">Reference proteome</keyword>
<organism evidence="1 2">
    <name type="scientific">Ditylenchus destructor</name>
    <dbReference type="NCBI Taxonomy" id="166010"/>
    <lineage>
        <taxon>Eukaryota</taxon>
        <taxon>Metazoa</taxon>
        <taxon>Ecdysozoa</taxon>
        <taxon>Nematoda</taxon>
        <taxon>Chromadorea</taxon>
        <taxon>Rhabditida</taxon>
        <taxon>Tylenchina</taxon>
        <taxon>Tylenchomorpha</taxon>
        <taxon>Sphaerularioidea</taxon>
        <taxon>Anguinidae</taxon>
        <taxon>Anguininae</taxon>
        <taxon>Ditylenchus</taxon>
    </lineage>
</organism>
<evidence type="ECO:0000313" key="2">
    <source>
        <dbReference type="Proteomes" id="UP001201812"/>
    </source>
</evidence>
<accession>A0AAD4R0A7</accession>
<reference evidence="1" key="1">
    <citation type="submission" date="2022-01" db="EMBL/GenBank/DDBJ databases">
        <title>Genome Sequence Resource for Two Populations of Ditylenchus destructor, the Migratory Endoparasitic Phytonematode.</title>
        <authorList>
            <person name="Zhang H."/>
            <person name="Lin R."/>
            <person name="Xie B."/>
        </authorList>
    </citation>
    <scope>NUCLEOTIDE SEQUENCE</scope>
    <source>
        <strain evidence="1">BazhouSP</strain>
    </source>
</reference>
<protein>
    <submittedName>
        <fullName evidence="1">Uncharacterized protein</fullName>
    </submittedName>
</protein>
<comment type="caution">
    <text evidence="1">The sequence shown here is derived from an EMBL/GenBank/DDBJ whole genome shotgun (WGS) entry which is preliminary data.</text>
</comment>
<evidence type="ECO:0000313" key="1">
    <source>
        <dbReference type="EMBL" id="KAI1707182.1"/>
    </source>
</evidence>
<gene>
    <name evidence="1" type="ORF">DdX_12558</name>
</gene>
<name>A0AAD4R0A7_9BILA</name>
<dbReference type="AlphaFoldDB" id="A0AAD4R0A7"/>
<sequence length="96" mass="10644">MLYYFQVTSFPGRLLRDRLGASHVFVPDDRIQDPHPGSANSSPSPLPYCIRLRAGPTVVQVIPIYKPSGLIEFQSILKTNPENTFNCGLIKVSGKD</sequence>
<dbReference type="EMBL" id="JAKKPZ010000042">
    <property type="protein sequence ID" value="KAI1707182.1"/>
    <property type="molecule type" value="Genomic_DNA"/>
</dbReference>
<dbReference type="Proteomes" id="UP001201812">
    <property type="component" value="Unassembled WGS sequence"/>
</dbReference>
<proteinExistence type="predicted"/>